<feature type="compositionally biased region" description="Basic residues" evidence="1">
    <location>
        <begin position="385"/>
        <end position="404"/>
    </location>
</feature>
<feature type="region of interest" description="Disordered" evidence="1">
    <location>
        <begin position="1"/>
        <end position="86"/>
    </location>
</feature>
<accession>A0A6J4L6G7</accession>
<feature type="region of interest" description="Disordered" evidence="1">
    <location>
        <begin position="268"/>
        <end position="303"/>
    </location>
</feature>
<feature type="non-terminal residue" evidence="2">
    <location>
        <position position="655"/>
    </location>
</feature>
<feature type="compositionally biased region" description="Basic and acidic residues" evidence="1">
    <location>
        <begin position="638"/>
        <end position="655"/>
    </location>
</feature>
<feature type="compositionally biased region" description="Basic residues" evidence="1">
    <location>
        <begin position="276"/>
        <end position="296"/>
    </location>
</feature>
<feature type="compositionally biased region" description="Basic residues" evidence="1">
    <location>
        <begin position="438"/>
        <end position="456"/>
    </location>
</feature>
<protein>
    <submittedName>
        <fullName evidence="2">Uncharacterized protein</fullName>
    </submittedName>
</protein>
<feature type="compositionally biased region" description="Basic residues" evidence="1">
    <location>
        <begin position="128"/>
        <end position="138"/>
    </location>
</feature>
<sequence length="655" mass="73070">DAPPRYDPRPPRRSRRGRRAGAADHAEGRPVGERRHHLQAGREAGRLPRGARRVPARRRGGALRGRRARHAHLPADRAAAQARGGRRLPRAVVLVLPRAPAPHDQLGARRARRRHGDLRRPHAGAGLRRPRRDGRPRVLRPQGAAPLAHRRRGGGDRGLQLHARGAQALPSRRLLRVVGGEHGAARGALAARRRRAGVAPAADPRAEPELRAPRHHRGRPHGAHVGHPRPAAHQARGVRRRLQRRVHGGDGLVAHHVAGRRPVVRGERARPLRHDAGRHRQAGRGGGRRAHPRRLGARGAPLGRAGRALPLDLVRHGRLPAARAARRGGHRLRRLQGQGDDLRRRARQDGRHRLPGAAQLHRRGAPRHAVDRAARPRDRGGGPPRRARRRLRVRRPHRVAHPVRRAPPLRAGRVRPRRPPRRTRRGGHPPARPGGRQPHGHPHHRHPAPRRQLRRLVRGDGEPRHAVPAPPALREPSRLDPARRHRQRRGPPLLRGSQRRQPRLDGGQGPERAAEGHAPHARRARRGELGRGVDLHHPDRRHGAVRDRGRGARRRGPAPLPRGRREGVRPHHRAHRAARDAPRGVAGTPPRQRGRGEPLRQLRHRVRAGGARAAHHAPRGRRPRGAPARARAGARALVPRDRQGRREVHRPREEV</sequence>
<feature type="region of interest" description="Disordered" evidence="1">
    <location>
        <begin position="185"/>
        <end position="235"/>
    </location>
</feature>
<organism evidence="2">
    <name type="scientific">uncultured Gemmatimonadaceae bacterium</name>
    <dbReference type="NCBI Taxonomy" id="246130"/>
    <lineage>
        <taxon>Bacteria</taxon>
        <taxon>Pseudomonadati</taxon>
        <taxon>Gemmatimonadota</taxon>
        <taxon>Gemmatimonadia</taxon>
        <taxon>Gemmatimonadales</taxon>
        <taxon>Gemmatimonadaceae</taxon>
        <taxon>environmental samples</taxon>
    </lineage>
</organism>
<feature type="compositionally biased region" description="Basic and acidic residues" evidence="1">
    <location>
        <begin position="1"/>
        <end position="10"/>
    </location>
</feature>
<dbReference type="EMBL" id="CADCTX010000454">
    <property type="protein sequence ID" value="CAA9320479.1"/>
    <property type="molecule type" value="Genomic_DNA"/>
</dbReference>
<feature type="compositionally biased region" description="Basic residues" evidence="1">
    <location>
        <begin position="412"/>
        <end position="427"/>
    </location>
</feature>
<feature type="region of interest" description="Disordered" evidence="1">
    <location>
        <begin position="322"/>
        <end position="655"/>
    </location>
</feature>
<feature type="compositionally biased region" description="Basic and acidic residues" evidence="1">
    <location>
        <begin position="526"/>
        <end position="550"/>
    </location>
</feature>
<feature type="compositionally biased region" description="Basic and acidic residues" evidence="1">
    <location>
        <begin position="340"/>
        <end position="352"/>
    </location>
</feature>
<feature type="compositionally biased region" description="Basic residues" evidence="1">
    <location>
        <begin position="49"/>
        <end position="72"/>
    </location>
</feature>
<dbReference type="AlphaFoldDB" id="A0A6J4L6G7"/>
<feature type="compositionally biased region" description="Basic residues" evidence="1">
    <location>
        <begin position="324"/>
        <end position="334"/>
    </location>
</feature>
<feature type="compositionally biased region" description="Basic and acidic residues" evidence="1">
    <location>
        <begin position="21"/>
        <end position="33"/>
    </location>
</feature>
<feature type="non-terminal residue" evidence="2">
    <location>
        <position position="1"/>
    </location>
</feature>
<proteinExistence type="predicted"/>
<feature type="compositionally biased region" description="Low complexity" evidence="1">
    <location>
        <begin position="625"/>
        <end position="636"/>
    </location>
</feature>
<feature type="compositionally biased region" description="Basic residues" evidence="1">
    <location>
        <begin position="213"/>
        <end position="227"/>
    </location>
</feature>
<gene>
    <name evidence="2" type="ORF">AVDCRST_MAG40-1437</name>
</gene>
<reference evidence="2" key="1">
    <citation type="submission" date="2020-02" db="EMBL/GenBank/DDBJ databases">
        <authorList>
            <person name="Meier V. D."/>
        </authorList>
    </citation>
    <scope>NUCLEOTIDE SEQUENCE</scope>
    <source>
        <strain evidence="2">AVDCRST_MAG40</strain>
    </source>
</reference>
<evidence type="ECO:0000256" key="1">
    <source>
        <dbReference type="SAM" id="MobiDB-lite"/>
    </source>
</evidence>
<name>A0A6J4L6G7_9BACT</name>
<feature type="region of interest" description="Disordered" evidence="1">
    <location>
        <begin position="103"/>
        <end position="159"/>
    </location>
</feature>
<feature type="compositionally biased region" description="Basic residues" evidence="1">
    <location>
        <begin position="601"/>
        <end position="624"/>
    </location>
</feature>
<feature type="compositionally biased region" description="Basic and acidic residues" evidence="1">
    <location>
        <begin position="368"/>
        <end position="380"/>
    </location>
</feature>
<evidence type="ECO:0000313" key="2">
    <source>
        <dbReference type="EMBL" id="CAA9320479.1"/>
    </source>
</evidence>